<keyword evidence="1" id="KW-1133">Transmembrane helix</keyword>
<proteinExistence type="predicted"/>
<dbReference type="Pfam" id="PF15872">
    <property type="entry name" value="SRTM1"/>
    <property type="match status" value="1"/>
</dbReference>
<dbReference type="InterPro" id="IPR031741">
    <property type="entry name" value="SERTM"/>
</dbReference>
<evidence type="ECO:0000256" key="1">
    <source>
        <dbReference type="SAM" id="Phobius"/>
    </source>
</evidence>
<reference evidence="2" key="2">
    <citation type="submission" date="2025-09" db="UniProtKB">
        <authorList>
            <consortium name="Ensembl"/>
        </authorList>
    </citation>
    <scope>IDENTIFICATION</scope>
</reference>
<keyword evidence="3" id="KW-1185">Reference proteome</keyword>
<keyword evidence="1" id="KW-0472">Membrane</keyword>
<sequence>GSTTNTSAVFAHMSNFVEFAPSSQAPCTDPSSGRGSGQFSLTYIKLFLKFLYFLISIYIFLLSRNNIFQPWPPLPADPGCGFTGCAGSTGSEAKLMKSHGLHTCAPASMPATAFPGCQPGRVSWGTFFF</sequence>
<dbReference type="Proteomes" id="UP000694549">
    <property type="component" value="Unplaced"/>
</dbReference>
<accession>A0A8B9W5Q7</accession>
<organism evidence="2 3">
    <name type="scientific">Anas zonorhyncha</name>
    <name type="common">Eastern spot-billed duck</name>
    <dbReference type="NCBI Taxonomy" id="75864"/>
    <lineage>
        <taxon>Eukaryota</taxon>
        <taxon>Metazoa</taxon>
        <taxon>Chordata</taxon>
        <taxon>Craniata</taxon>
        <taxon>Vertebrata</taxon>
        <taxon>Euteleostomi</taxon>
        <taxon>Archelosauria</taxon>
        <taxon>Archosauria</taxon>
        <taxon>Dinosauria</taxon>
        <taxon>Saurischia</taxon>
        <taxon>Theropoda</taxon>
        <taxon>Coelurosauria</taxon>
        <taxon>Aves</taxon>
        <taxon>Neognathae</taxon>
        <taxon>Galloanserae</taxon>
        <taxon>Anseriformes</taxon>
        <taxon>Anatidae</taxon>
        <taxon>Anatinae</taxon>
        <taxon>Anas</taxon>
    </lineage>
</organism>
<name>A0A8B9W5Q7_9AVES</name>
<dbReference type="AlphaFoldDB" id="A0A8B9W5Q7"/>
<protein>
    <submittedName>
        <fullName evidence="2">Uncharacterized protein</fullName>
    </submittedName>
</protein>
<keyword evidence="1" id="KW-0812">Transmembrane</keyword>
<dbReference type="Ensembl" id="ENSAZOT00000033238.1">
    <property type="protein sequence ID" value="ENSAZOP00000031093.1"/>
    <property type="gene ID" value="ENSAZOG00000019285.1"/>
</dbReference>
<feature type="transmembrane region" description="Helical" evidence="1">
    <location>
        <begin position="43"/>
        <end position="62"/>
    </location>
</feature>
<evidence type="ECO:0000313" key="3">
    <source>
        <dbReference type="Proteomes" id="UP000694549"/>
    </source>
</evidence>
<evidence type="ECO:0000313" key="2">
    <source>
        <dbReference type="Ensembl" id="ENSAZOP00000031093.1"/>
    </source>
</evidence>
<reference evidence="2" key="1">
    <citation type="submission" date="2025-08" db="UniProtKB">
        <authorList>
            <consortium name="Ensembl"/>
        </authorList>
    </citation>
    <scope>IDENTIFICATION</scope>
</reference>